<evidence type="ECO:0000313" key="1">
    <source>
        <dbReference type="EMBL" id="GHO93868.1"/>
    </source>
</evidence>
<gene>
    <name evidence="1" type="ORF">KSF_039160</name>
</gene>
<protein>
    <submittedName>
        <fullName evidence="1">Uncharacterized protein</fullName>
    </submittedName>
</protein>
<dbReference type="Proteomes" id="UP000597444">
    <property type="component" value="Unassembled WGS sequence"/>
</dbReference>
<dbReference type="EMBL" id="BNJK01000001">
    <property type="protein sequence ID" value="GHO93868.1"/>
    <property type="molecule type" value="Genomic_DNA"/>
</dbReference>
<dbReference type="AlphaFoldDB" id="A0A8J3IK12"/>
<proteinExistence type="predicted"/>
<name>A0A8J3IK12_9CHLR</name>
<sequence length="109" mass="12265">MQGENTAGALISWLSRLERKVEDLEKHVAEGNSEQTTKSLATCDTYLKKLYARAKEHVFHTADGPQVVQDLAKLKVRIERVRKSIARSHPVSPWLSGNLQEVSIQEQLA</sequence>
<evidence type="ECO:0000313" key="2">
    <source>
        <dbReference type="Proteomes" id="UP000597444"/>
    </source>
</evidence>
<organism evidence="1 2">
    <name type="scientific">Reticulibacter mediterranei</name>
    <dbReference type="NCBI Taxonomy" id="2778369"/>
    <lineage>
        <taxon>Bacteria</taxon>
        <taxon>Bacillati</taxon>
        <taxon>Chloroflexota</taxon>
        <taxon>Ktedonobacteria</taxon>
        <taxon>Ktedonobacterales</taxon>
        <taxon>Reticulibacteraceae</taxon>
        <taxon>Reticulibacter</taxon>
    </lineage>
</organism>
<reference evidence="1" key="1">
    <citation type="submission" date="2020-10" db="EMBL/GenBank/DDBJ databases">
        <title>Taxonomic study of unclassified bacteria belonging to the class Ktedonobacteria.</title>
        <authorList>
            <person name="Yabe S."/>
            <person name="Wang C.M."/>
            <person name="Zheng Y."/>
            <person name="Sakai Y."/>
            <person name="Cavaletti L."/>
            <person name="Monciardini P."/>
            <person name="Donadio S."/>
        </authorList>
    </citation>
    <scope>NUCLEOTIDE SEQUENCE</scope>
    <source>
        <strain evidence="1">ID150040</strain>
    </source>
</reference>
<dbReference type="RefSeq" id="WP_220204635.1">
    <property type="nucleotide sequence ID" value="NZ_BNJK01000001.1"/>
</dbReference>
<accession>A0A8J3IK12</accession>
<keyword evidence="2" id="KW-1185">Reference proteome</keyword>
<comment type="caution">
    <text evidence="1">The sequence shown here is derived from an EMBL/GenBank/DDBJ whole genome shotgun (WGS) entry which is preliminary data.</text>
</comment>